<keyword evidence="4" id="KW-1185">Reference proteome</keyword>
<evidence type="ECO:0000256" key="1">
    <source>
        <dbReference type="ARBA" id="ARBA00022795"/>
    </source>
</evidence>
<dbReference type="InterPro" id="IPR007809">
    <property type="entry name" value="FlgN-like"/>
</dbReference>
<sequence length="144" mass="16949">MKDLLENQIKLLKSIIESFKLSERALIEKDVQNLSRHISKVEEYSFNFERLEEELNKEVNKRGYTSIKEYIEKTNDSEIAYLLATLVENLNELTIVMSNFKNLVDFENKYFEFIKSLFSNTSTTSTYTKKGYGVDQKSLIDKTY</sequence>
<evidence type="ECO:0000313" key="3">
    <source>
        <dbReference type="EMBL" id="MBB6062528.1"/>
    </source>
</evidence>
<dbReference type="EMBL" id="JACHEX010000002">
    <property type="protein sequence ID" value="MBB6062528.1"/>
    <property type="molecule type" value="Genomic_DNA"/>
</dbReference>
<dbReference type="GO" id="GO:0044780">
    <property type="term" value="P:bacterial-type flagellum assembly"/>
    <property type="evidence" value="ECO:0007669"/>
    <property type="project" value="InterPro"/>
</dbReference>
<gene>
    <name evidence="3" type="ORF">HNP65_000966</name>
</gene>
<keyword evidence="2" id="KW-0175">Coiled coil</keyword>
<evidence type="ECO:0000313" key="4">
    <source>
        <dbReference type="Proteomes" id="UP000555828"/>
    </source>
</evidence>
<dbReference type="Pfam" id="PF05130">
    <property type="entry name" value="FlgN"/>
    <property type="match status" value="1"/>
</dbReference>
<feature type="coiled-coil region" evidence="2">
    <location>
        <begin position="34"/>
        <end position="61"/>
    </location>
</feature>
<name>A0A841GSE6_9BACT</name>
<reference evidence="3 4" key="1">
    <citation type="submission" date="2020-08" db="EMBL/GenBank/DDBJ databases">
        <title>Genomic Encyclopedia of Type Strains, Phase IV (KMG-IV): sequencing the most valuable type-strain genomes for metagenomic binning, comparative biology and taxonomic classification.</title>
        <authorList>
            <person name="Goeker M."/>
        </authorList>
    </citation>
    <scope>NUCLEOTIDE SEQUENCE [LARGE SCALE GENOMIC DNA]</scope>
    <source>
        <strain evidence="3 4">DSM 13481</strain>
    </source>
</reference>
<organism evidence="3 4">
    <name type="scientific">Thermosipho japonicus</name>
    <dbReference type="NCBI Taxonomy" id="90323"/>
    <lineage>
        <taxon>Bacteria</taxon>
        <taxon>Thermotogati</taxon>
        <taxon>Thermotogota</taxon>
        <taxon>Thermotogae</taxon>
        <taxon>Thermotogales</taxon>
        <taxon>Fervidobacteriaceae</taxon>
        <taxon>Thermosipho</taxon>
    </lineage>
</organism>
<accession>A0A841GSE6</accession>
<keyword evidence="1" id="KW-1005">Bacterial flagellum biogenesis</keyword>
<protein>
    <submittedName>
        <fullName evidence="3">Enoyl-[acyl-carrier-protein] reductase (NADH)</fullName>
    </submittedName>
</protein>
<proteinExistence type="predicted"/>
<comment type="caution">
    <text evidence="3">The sequence shown here is derived from an EMBL/GenBank/DDBJ whole genome shotgun (WGS) entry which is preliminary data.</text>
</comment>
<dbReference type="Proteomes" id="UP000555828">
    <property type="component" value="Unassembled WGS sequence"/>
</dbReference>
<dbReference type="AlphaFoldDB" id="A0A841GSE6"/>
<evidence type="ECO:0000256" key="2">
    <source>
        <dbReference type="SAM" id="Coils"/>
    </source>
</evidence>
<dbReference type="SUPFAM" id="SSF140566">
    <property type="entry name" value="FlgN-like"/>
    <property type="match status" value="1"/>
</dbReference>
<dbReference type="InterPro" id="IPR036679">
    <property type="entry name" value="FlgN-like_sf"/>
</dbReference>
<dbReference type="RefSeq" id="WP_184619193.1">
    <property type="nucleotide sequence ID" value="NZ_JACHEX010000002.1"/>
</dbReference>